<dbReference type="PANTHER" id="PTHR24322">
    <property type="entry name" value="PKSB"/>
    <property type="match status" value="1"/>
</dbReference>
<keyword evidence="2" id="KW-0560">Oxidoreductase</keyword>
<evidence type="ECO:0000256" key="3">
    <source>
        <dbReference type="RuleBase" id="RU000363"/>
    </source>
</evidence>
<dbReference type="CDD" id="cd05233">
    <property type="entry name" value="SDR_c"/>
    <property type="match status" value="1"/>
</dbReference>
<dbReference type="SUPFAM" id="SSF51735">
    <property type="entry name" value="NAD(P)-binding Rossmann-fold domains"/>
    <property type="match status" value="1"/>
</dbReference>
<dbReference type="EMBL" id="QYUP01000198">
    <property type="protein sequence ID" value="RJG08264.1"/>
    <property type="molecule type" value="Genomic_DNA"/>
</dbReference>
<dbReference type="GO" id="GO:0016616">
    <property type="term" value="F:oxidoreductase activity, acting on the CH-OH group of donors, NAD or NADP as acceptor"/>
    <property type="evidence" value="ECO:0007669"/>
    <property type="project" value="TreeGrafter"/>
</dbReference>
<gene>
    <name evidence="4" type="ORF">D3872_24650</name>
</gene>
<evidence type="ECO:0000256" key="1">
    <source>
        <dbReference type="ARBA" id="ARBA00006484"/>
    </source>
</evidence>
<comment type="similarity">
    <text evidence="1 3">Belongs to the short-chain dehydrogenases/reductases (SDR) family.</text>
</comment>
<sequence length="361" mass="39023">MMENLTSVPGRRCACLAIRLSVPIPPSSATTSSVLSWNDCNFAADARFHDCGGRAAVPDIVGNTHKRVGNRMRTLKDKVVFITGAGSGFGRCLALQVAKLHGIPVLADIDADGLAETVRQLQLVDARYGSHVLDIRSRQAWEAVAAATEKEFGGIDVLINNAGVLSRTESFLELSEEHCRFLMEVNFWGMFYGTRTMIPYLAKRPEGHLVNTASSLALIGSPMHSVYCASKAAVANFTAVVREELYGTRIGVTTVFPGASRTNLGRNVPADSAEIHEANVKNFDKFASTLPDAVAAKIVAAILNYRTKVVTGMDGLAMSFFNRAAPRTGHWLLGAAYRKIGDPKLYARLAELRLGSVRVTP</sequence>
<protein>
    <submittedName>
        <fullName evidence="4">SDR family oxidoreductase</fullName>
    </submittedName>
</protein>
<dbReference type="Proteomes" id="UP000284006">
    <property type="component" value="Unassembled WGS sequence"/>
</dbReference>
<proteinExistence type="inferred from homology"/>
<dbReference type="InterPro" id="IPR002347">
    <property type="entry name" value="SDR_fam"/>
</dbReference>
<dbReference type="InterPro" id="IPR020904">
    <property type="entry name" value="Sc_DH/Rdtase_CS"/>
</dbReference>
<evidence type="ECO:0000256" key="2">
    <source>
        <dbReference type="ARBA" id="ARBA00023002"/>
    </source>
</evidence>
<dbReference type="AlphaFoldDB" id="A0A418X6Z0"/>
<dbReference type="PRINTS" id="PR00081">
    <property type="entry name" value="GDHRDH"/>
</dbReference>
<name>A0A418X6Z0_9BURK</name>
<organism evidence="4 5">
    <name type="scientific">Massilia cavernae</name>
    <dbReference type="NCBI Taxonomy" id="2320864"/>
    <lineage>
        <taxon>Bacteria</taxon>
        <taxon>Pseudomonadati</taxon>
        <taxon>Pseudomonadota</taxon>
        <taxon>Betaproteobacteria</taxon>
        <taxon>Burkholderiales</taxon>
        <taxon>Oxalobacteraceae</taxon>
        <taxon>Telluria group</taxon>
        <taxon>Massilia</taxon>
    </lineage>
</organism>
<keyword evidence="5" id="KW-1185">Reference proteome</keyword>
<dbReference type="PROSITE" id="PS00061">
    <property type="entry name" value="ADH_SHORT"/>
    <property type="match status" value="1"/>
</dbReference>
<dbReference type="InterPro" id="IPR036291">
    <property type="entry name" value="NAD(P)-bd_dom_sf"/>
</dbReference>
<dbReference type="Pfam" id="PF00106">
    <property type="entry name" value="adh_short"/>
    <property type="match status" value="1"/>
</dbReference>
<evidence type="ECO:0000313" key="4">
    <source>
        <dbReference type="EMBL" id="RJG08264.1"/>
    </source>
</evidence>
<reference evidence="4 5" key="1">
    <citation type="submission" date="2018-09" db="EMBL/GenBank/DDBJ databases">
        <authorList>
            <person name="Zhu H."/>
        </authorList>
    </citation>
    <scope>NUCLEOTIDE SEQUENCE [LARGE SCALE GENOMIC DNA]</scope>
    <source>
        <strain evidence="4 5">K1S02-61</strain>
    </source>
</reference>
<dbReference type="PANTHER" id="PTHR24322:SF736">
    <property type="entry name" value="RETINOL DEHYDROGENASE 10"/>
    <property type="match status" value="1"/>
</dbReference>
<evidence type="ECO:0000313" key="5">
    <source>
        <dbReference type="Proteomes" id="UP000284006"/>
    </source>
</evidence>
<dbReference type="OrthoDB" id="9790266at2"/>
<dbReference type="PRINTS" id="PR00080">
    <property type="entry name" value="SDRFAMILY"/>
</dbReference>
<accession>A0A418X6Z0</accession>
<dbReference type="Gene3D" id="3.40.50.720">
    <property type="entry name" value="NAD(P)-binding Rossmann-like Domain"/>
    <property type="match status" value="1"/>
</dbReference>
<comment type="caution">
    <text evidence="4">The sequence shown here is derived from an EMBL/GenBank/DDBJ whole genome shotgun (WGS) entry which is preliminary data.</text>
</comment>